<dbReference type="InterPro" id="IPR011006">
    <property type="entry name" value="CheY-like_superfamily"/>
</dbReference>
<dbReference type="PANTHER" id="PTHR48111:SF38">
    <property type="entry name" value="TWO-COMPONENT RESPONSE REGULATOR"/>
    <property type="match status" value="1"/>
</dbReference>
<evidence type="ECO:0000256" key="9">
    <source>
        <dbReference type="PROSITE-ProRule" id="PRU01091"/>
    </source>
</evidence>
<dbReference type="Pfam" id="PF00072">
    <property type="entry name" value="Response_reg"/>
    <property type="match status" value="1"/>
</dbReference>
<keyword evidence="4" id="KW-0902">Two-component regulatory system</keyword>
<name>A0A255GNA1_9ACTN</name>
<dbReference type="FunFam" id="1.10.10.10:FF:000005">
    <property type="entry name" value="Two-component system response regulator"/>
    <property type="match status" value="1"/>
</dbReference>
<dbReference type="SUPFAM" id="SSF52172">
    <property type="entry name" value="CheY-like"/>
    <property type="match status" value="1"/>
</dbReference>
<evidence type="ECO:0000256" key="7">
    <source>
        <dbReference type="ARBA" id="ARBA00023163"/>
    </source>
</evidence>
<keyword evidence="13" id="KW-1185">Reference proteome</keyword>
<keyword evidence="6 9" id="KW-0238">DNA-binding</keyword>
<dbReference type="CDD" id="cd17624">
    <property type="entry name" value="REC_OmpR_PmrA-like"/>
    <property type="match status" value="1"/>
</dbReference>
<dbReference type="GO" id="GO:0045893">
    <property type="term" value="P:positive regulation of DNA-templated transcription"/>
    <property type="evidence" value="ECO:0007669"/>
    <property type="project" value="UniProtKB-ARBA"/>
</dbReference>
<sequence>MSTILIVEDEAEIASFIERGLQRAGYDTETSSSGQAAITRAAEGAVDLMVLDLGLPDMDGFDVVREIRQTGSRLPVVILTARGTVSDTVAGLESGADDYMAKPFSVEELLARIKLRLRAPETESLVLTHGDLTLDVRTRRVRVGGREIELTAREFALAEAFLSHPGEVLSREQLLSKVWGLDFDPGSNVLEVYVRYLRRKIGAEYFQTVRGMGYKLV</sequence>
<evidence type="ECO:0000256" key="3">
    <source>
        <dbReference type="ARBA" id="ARBA00022553"/>
    </source>
</evidence>
<dbReference type="PROSITE" id="PS50110">
    <property type="entry name" value="RESPONSE_REGULATORY"/>
    <property type="match status" value="1"/>
</dbReference>
<evidence type="ECO:0000256" key="8">
    <source>
        <dbReference type="PROSITE-ProRule" id="PRU00169"/>
    </source>
</evidence>
<evidence type="ECO:0000256" key="6">
    <source>
        <dbReference type="ARBA" id="ARBA00023125"/>
    </source>
</evidence>
<keyword evidence="5" id="KW-0805">Transcription regulation</keyword>
<dbReference type="RefSeq" id="WP_094365387.1">
    <property type="nucleotide sequence ID" value="NZ_NMVQ01000046.1"/>
</dbReference>
<dbReference type="Pfam" id="PF00486">
    <property type="entry name" value="Trans_reg_C"/>
    <property type="match status" value="1"/>
</dbReference>
<dbReference type="SMART" id="SM00862">
    <property type="entry name" value="Trans_reg_C"/>
    <property type="match status" value="1"/>
</dbReference>
<organism evidence="12 13">
    <name type="scientific">Enemella dayhoffiae</name>
    <dbReference type="NCBI Taxonomy" id="2016507"/>
    <lineage>
        <taxon>Bacteria</taxon>
        <taxon>Bacillati</taxon>
        <taxon>Actinomycetota</taxon>
        <taxon>Actinomycetes</taxon>
        <taxon>Propionibacteriales</taxon>
        <taxon>Propionibacteriaceae</taxon>
        <taxon>Enemella</taxon>
    </lineage>
</organism>
<dbReference type="PROSITE" id="PS51755">
    <property type="entry name" value="OMPR_PHOB"/>
    <property type="match status" value="1"/>
</dbReference>
<dbReference type="InterPro" id="IPR001789">
    <property type="entry name" value="Sig_transdc_resp-reg_receiver"/>
</dbReference>
<dbReference type="GO" id="GO:0000156">
    <property type="term" value="F:phosphorelay response regulator activity"/>
    <property type="evidence" value="ECO:0007669"/>
    <property type="project" value="TreeGrafter"/>
</dbReference>
<accession>A0A255GNA1</accession>
<feature type="domain" description="Response regulatory" evidence="10">
    <location>
        <begin position="3"/>
        <end position="117"/>
    </location>
</feature>
<dbReference type="SMART" id="SM00448">
    <property type="entry name" value="REC"/>
    <property type="match status" value="1"/>
</dbReference>
<reference evidence="12 13" key="1">
    <citation type="submission" date="2017-07" db="EMBL/GenBank/DDBJ databases">
        <title>Draft whole genome sequences of clinical Proprionibacteriaceae strains.</title>
        <authorList>
            <person name="Bernier A.-M."/>
            <person name="Bernard K."/>
            <person name="Domingo M.-C."/>
        </authorList>
    </citation>
    <scope>NUCLEOTIDE SEQUENCE [LARGE SCALE GENOMIC DNA]</scope>
    <source>
        <strain evidence="12 13">NML 130396</strain>
    </source>
</reference>
<evidence type="ECO:0000313" key="13">
    <source>
        <dbReference type="Proteomes" id="UP000216311"/>
    </source>
</evidence>
<dbReference type="GO" id="GO:0000987">
    <property type="term" value="F:cis-regulatory region sequence-specific DNA binding"/>
    <property type="evidence" value="ECO:0007669"/>
    <property type="project" value="UniProtKB-ARBA"/>
</dbReference>
<keyword evidence="7" id="KW-0804">Transcription</keyword>
<dbReference type="GO" id="GO:0032993">
    <property type="term" value="C:protein-DNA complex"/>
    <property type="evidence" value="ECO:0007669"/>
    <property type="project" value="TreeGrafter"/>
</dbReference>
<evidence type="ECO:0000259" key="10">
    <source>
        <dbReference type="PROSITE" id="PS50110"/>
    </source>
</evidence>
<evidence type="ECO:0000256" key="1">
    <source>
        <dbReference type="ARBA" id="ARBA00004496"/>
    </source>
</evidence>
<dbReference type="FunFam" id="3.40.50.2300:FF:000021">
    <property type="entry name" value="Two-component system response regulator KdpE"/>
    <property type="match status" value="1"/>
</dbReference>
<dbReference type="Gene3D" id="1.10.10.10">
    <property type="entry name" value="Winged helix-like DNA-binding domain superfamily/Winged helix DNA-binding domain"/>
    <property type="match status" value="1"/>
</dbReference>
<keyword evidence="2" id="KW-0963">Cytoplasm</keyword>
<protein>
    <submittedName>
        <fullName evidence="12">DNA-binding response regulator</fullName>
    </submittedName>
</protein>
<dbReference type="OrthoDB" id="9812490at2"/>
<keyword evidence="3 8" id="KW-0597">Phosphoprotein</keyword>
<dbReference type="GO" id="GO:0042802">
    <property type="term" value="F:identical protein binding"/>
    <property type="evidence" value="ECO:0007669"/>
    <property type="project" value="UniProtKB-ARBA"/>
</dbReference>
<dbReference type="InterPro" id="IPR036388">
    <property type="entry name" value="WH-like_DNA-bd_sf"/>
</dbReference>
<dbReference type="AlphaFoldDB" id="A0A255GNA1"/>
<dbReference type="InterPro" id="IPR001867">
    <property type="entry name" value="OmpR/PhoB-type_DNA-bd"/>
</dbReference>
<feature type="DNA-binding region" description="OmpR/PhoB-type" evidence="9">
    <location>
        <begin position="124"/>
        <end position="217"/>
    </location>
</feature>
<dbReference type="PANTHER" id="PTHR48111">
    <property type="entry name" value="REGULATOR OF RPOS"/>
    <property type="match status" value="1"/>
</dbReference>
<gene>
    <name evidence="12" type="ORF">CGZ93_17265</name>
</gene>
<comment type="subcellular location">
    <subcellularLocation>
        <location evidence="1">Cytoplasm</location>
    </subcellularLocation>
</comment>
<dbReference type="Gene3D" id="3.40.50.2300">
    <property type="match status" value="1"/>
</dbReference>
<evidence type="ECO:0000256" key="5">
    <source>
        <dbReference type="ARBA" id="ARBA00023015"/>
    </source>
</evidence>
<evidence type="ECO:0000259" key="11">
    <source>
        <dbReference type="PROSITE" id="PS51755"/>
    </source>
</evidence>
<dbReference type="EMBL" id="NMVQ01000046">
    <property type="protein sequence ID" value="OYO17308.1"/>
    <property type="molecule type" value="Genomic_DNA"/>
</dbReference>
<evidence type="ECO:0000256" key="4">
    <source>
        <dbReference type="ARBA" id="ARBA00023012"/>
    </source>
</evidence>
<feature type="modified residue" description="4-aspartylphosphate" evidence="8">
    <location>
        <position position="52"/>
    </location>
</feature>
<dbReference type="GO" id="GO:0005829">
    <property type="term" value="C:cytosol"/>
    <property type="evidence" value="ECO:0007669"/>
    <property type="project" value="TreeGrafter"/>
</dbReference>
<evidence type="ECO:0000313" key="12">
    <source>
        <dbReference type="EMBL" id="OYO17308.1"/>
    </source>
</evidence>
<proteinExistence type="predicted"/>
<evidence type="ECO:0000256" key="2">
    <source>
        <dbReference type="ARBA" id="ARBA00022490"/>
    </source>
</evidence>
<dbReference type="InterPro" id="IPR039420">
    <property type="entry name" value="WalR-like"/>
</dbReference>
<dbReference type="CDD" id="cd00383">
    <property type="entry name" value="trans_reg_C"/>
    <property type="match status" value="1"/>
</dbReference>
<comment type="caution">
    <text evidence="12">The sequence shown here is derived from an EMBL/GenBank/DDBJ whole genome shotgun (WGS) entry which is preliminary data.</text>
</comment>
<dbReference type="Proteomes" id="UP000216311">
    <property type="component" value="Unassembled WGS sequence"/>
</dbReference>
<dbReference type="Gene3D" id="6.10.250.690">
    <property type="match status" value="1"/>
</dbReference>
<feature type="domain" description="OmpR/PhoB-type" evidence="11">
    <location>
        <begin position="124"/>
        <end position="217"/>
    </location>
</feature>